<dbReference type="Proteomes" id="UP000239735">
    <property type="component" value="Unassembled WGS sequence"/>
</dbReference>
<sequence length="321" mass="36269">MLVVDYIEPKDAFSASADFRCRFGHGTFALQALDARSAANFRNLRVRALPDNIPELSNEQPEVDEVYREIIRLGAENYPVVDYHAHLKGGLTVEQALANSRRVGIGYGIAINCGLNFPVHDDASVRDYLASMKGQPCYVAMQGEGREWPTLVSPESVARFDYVFTDAMTFRDDTGKRMRIWIPEEIGVIGDKQAFMEMLVKRIEGVMREPIDIYANATYLPDQIAADYDALWTPERMQRVIDAALKNNVAIEINNRRRIPSTTFLKRAKAAGCKFSFGTNNAEAELGRLEYPIQMVRECGLAWQDIFVPRPDGQKPVQLRK</sequence>
<name>A0A2N9LD14_9BACT</name>
<proteinExistence type="predicted"/>
<gene>
    <name evidence="1" type="ORF">SBA5_30240</name>
</gene>
<dbReference type="EMBL" id="OKRB01000086">
    <property type="protein sequence ID" value="SPE21033.1"/>
    <property type="molecule type" value="Genomic_DNA"/>
</dbReference>
<reference evidence="2" key="1">
    <citation type="submission" date="2018-02" db="EMBL/GenBank/DDBJ databases">
        <authorList>
            <person name="Hausmann B."/>
        </authorList>
    </citation>
    <scope>NUCLEOTIDE SEQUENCE [LARGE SCALE GENOMIC DNA]</scope>
    <source>
        <strain evidence="2">Peat soil MAG SbA5</strain>
    </source>
</reference>
<dbReference type="AlphaFoldDB" id="A0A2N9LD14"/>
<dbReference type="InterPro" id="IPR016195">
    <property type="entry name" value="Pol/histidinol_Pase-like"/>
</dbReference>
<evidence type="ECO:0000313" key="1">
    <source>
        <dbReference type="EMBL" id="SPE21033.1"/>
    </source>
</evidence>
<evidence type="ECO:0000313" key="2">
    <source>
        <dbReference type="Proteomes" id="UP000239735"/>
    </source>
</evidence>
<accession>A0A2N9LD14</accession>
<dbReference type="SUPFAM" id="SSF89550">
    <property type="entry name" value="PHP domain-like"/>
    <property type="match status" value="1"/>
</dbReference>
<protein>
    <submittedName>
        <fullName evidence="1">Uncharacterized protein</fullName>
    </submittedName>
</protein>
<organism evidence="1 2">
    <name type="scientific">Candidatus Sulfuritelmatomonas gaucii</name>
    <dbReference type="NCBI Taxonomy" id="2043161"/>
    <lineage>
        <taxon>Bacteria</taxon>
        <taxon>Pseudomonadati</taxon>
        <taxon>Acidobacteriota</taxon>
        <taxon>Terriglobia</taxon>
        <taxon>Terriglobales</taxon>
        <taxon>Acidobacteriaceae</taxon>
        <taxon>Candidatus Sulfuritelmatomonas</taxon>
    </lineage>
</organism>
<dbReference type="Gene3D" id="3.20.20.140">
    <property type="entry name" value="Metal-dependent hydrolases"/>
    <property type="match status" value="1"/>
</dbReference>